<evidence type="ECO:0000313" key="12">
    <source>
        <dbReference type="EMBL" id="SES86864.1"/>
    </source>
</evidence>
<evidence type="ECO:0000256" key="4">
    <source>
        <dbReference type="ARBA" id="ARBA00023315"/>
    </source>
</evidence>
<dbReference type="InterPro" id="IPR020605">
    <property type="entry name" value="Octanoyltransferase_CS"/>
</dbReference>
<dbReference type="AlphaFoldDB" id="A0A1I0A139"/>
<evidence type="ECO:0000256" key="7">
    <source>
        <dbReference type="PIRNR" id="PIRNR016262"/>
    </source>
</evidence>
<dbReference type="PANTHER" id="PTHR10993">
    <property type="entry name" value="OCTANOYLTRANSFERASE"/>
    <property type="match status" value="1"/>
</dbReference>
<comment type="pathway">
    <text evidence="1 6 7">Protein modification; protein lipoylation via endogenous pathway; protein N(6)-(lipoyl)lysine from octanoyl-[acyl-carrier-protein]: step 1/2.</text>
</comment>
<comment type="similarity">
    <text evidence="6 7">Belongs to the LipB family.</text>
</comment>
<dbReference type="InterPro" id="IPR045864">
    <property type="entry name" value="aa-tRNA-synth_II/BPL/LPL"/>
</dbReference>
<feature type="binding site" evidence="6 9">
    <location>
        <begin position="91"/>
        <end position="98"/>
    </location>
    <ligand>
        <name>substrate</name>
    </ligand>
</feature>
<evidence type="ECO:0000256" key="8">
    <source>
        <dbReference type="PIRSR" id="PIRSR016262-1"/>
    </source>
</evidence>
<dbReference type="NCBIfam" id="NF010922">
    <property type="entry name" value="PRK14342.1"/>
    <property type="match status" value="1"/>
</dbReference>
<keyword evidence="4 6" id="KW-0012">Acyltransferase</keyword>
<evidence type="ECO:0000259" key="11">
    <source>
        <dbReference type="PROSITE" id="PS51733"/>
    </source>
</evidence>
<dbReference type="PROSITE" id="PS51733">
    <property type="entry name" value="BPL_LPL_CATALYTIC"/>
    <property type="match status" value="1"/>
</dbReference>
<comment type="miscellaneous">
    <text evidence="6">In the reaction, the free carboxyl group of octanoic acid is attached via an amide linkage to the epsilon-amino group of a specific lysine residue of lipoyl domains of lipoate-dependent enzymes.</text>
</comment>
<keyword evidence="2 6" id="KW-0963">Cytoplasm</keyword>
<dbReference type="NCBIfam" id="TIGR00214">
    <property type="entry name" value="lipB"/>
    <property type="match status" value="1"/>
</dbReference>
<dbReference type="InterPro" id="IPR004143">
    <property type="entry name" value="BPL_LPL_catalytic"/>
</dbReference>
<dbReference type="Pfam" id="PF21948">
    <property type="entry name" value="LplA-B_cat"/>
    <property type="match status" value="1"/>
</dbReference>
<comment type="subcellular location">
    <subcellularLocation>
        <location evidence="6">Cytoplasm</location>
    </subcellularLocation>
</comment>
<name>A0A1I0A139_THASX</name>
<comment type="catalytic activity">
    <reaction evidence="6 7">
        <text>octanoyl-[ACP] + L-lysyl-[protein] = N(6)-octanoyl-L-lysyl-[protein] + holo-[ACP] + H(+)</text>
        <dbReference type="Rhea" id="RHEA:17665"/>
        <dbReference type="Rhea" id="RHEA-COMP:9636"/>
        <dbReference type="Rhea" id="RHEA-COMP:9685"/>
        <dbReference type="Rhea" id="RHEA-COMP:9752"/>
        <dbReference type="Rhea" id="RHEA-COMP:9928"/>
        <dbReference type="ChEBI" id="CHEBI:15378"/>
        <dbReference type="ChEBI" id="CHEBI:29969"/>
        <dbReference type="ChEBI" id="CHEBI:64479"/>
        <dbReference type="ChEBI" id="CHEBI:78463"/>
        <dbReference type="ChEBI" id="CHEBI:78809"/>
        <dbReference type="EC" id="2.3.1.181"/>
    </reaction>
</comment>
<feature type="site" description="Lowers pKa of active site Cys" evidence="6 10">
    <location>
        <position position="155"/>
    </location>
</feature>
<dbReference type="PROSITE" id="PS01313">
    <property type="entry name" value="LIPB"/>
    <property type="match status" value="1"/>
</dbReference>
<dbReference type="OrthoDB" id="9787061at2"/>
<evidence type="ECO:0000256" key="1">
    <source>
        <dbReference type="ARBA" id="ARBA00004821"/>
    </source>
</evidence>
<evidence type="ECO:0000256" key="5">
    <source>
        <dbReference type="ARBA" id="ARBA00024732"/>
    </source>
</evidence>
<dbReference type="InterPro" id="IPR000544">
    <property type="entry name" value="Octanoyltransferase"/>
</dbReference>
<dbReference type="Proteomes" id="UP000199308">
    <property type="component" value="Unassembled WGS sequence"/>
</dbReference>
<feature type="binding site" evidence="6 9">
    <location>
        <begin position="171"/>
        <end position="173"/>
    </location>
    <ligand>
        <name>substrate</name>
    </ligand>
</feature>
<evidence type="ECO:0000256" key="3">
    <source>
        <dbReference type="ARBA" id="ARBA00022679"/>
    </source>
</evidence>
<dbReference type="SUPFAM" id="SSF55681">
    <property type="entry name" value="Class II aaRS and biotin synthetases"/>
    <property type="match status" value="1"/>
</dbReference>
<organism evidence="12 13">
    <name type="scientific">Thalassotalea agarivorans</name>
    <name type="common">Thalassomonas agarivorans</name>
    <dbReference type="NCBI Taxonomy" id="349064"/>
    <lineage>
        <taxon>Bacteria</taxon>
        <taxon>Pseudomonadati</taxon>
        <taxon>Pseudomonadota</taxon>
        <taxon>Gammaproteobacteria</taxon>
        <taxon>Alteromonadales</taxon>
        <taxon>Colwelliaceae</taxon>
        <taxon>Thalassotalea</taxon>
    </lineage>
</organism>
<dbReference type="GO" id="GO:0033819">
    <property type="term" value="F:lipoyl(octanoyl) transferase activity"/>
    <property type="evidence" value="ECO:0007669"/>
    <property type="project" value="UniProtKB-EC"/>
</dbReference>
<dbReference type="GO" id="GO:0009249">
    <property type="term" value="P:protein lipoylation"/>
    <property type="evidence" value="ECO:0007669"/>
    <property type="project" value="InterPro"/>
</dbReference>
<evidence type="ECO:0000256" key="6">
    <source>
        <dbReference type="HAMAP-Rule" id="MF_00013"/>
    </source>
</evidence>
<accession>A0A1I0A139</accession>
<reference evidence="12 13" key="1">
    <citation type="submission" date="2016-10" db="EMBL/GenBank/DDBJ databases">
        <authorList>
            <person name="de Groot N.N."/>
        </authorList>
    </citation>
    <scope>NUCLEOTIDE SEQUENCE [LARGE SCALE GENOMIC DNA]</scope>
    <source>
        <strain evidence="12 13">DSM 19706</strain>
    </source>
</reference>
<dbReference type="PANTHER" id="PTHR10993:SF7">
    <property type="entry name" value="LIPOYLTRANSFERASE 2, MITOCHONDRIAL-RELATED"/>
    <property type="match status" value="1"/>
</dbReference>
<evidence type="ECO:0000256" key="10">
    <source>
        <dbReference type="PIRSR" id="PIRSR016262-3"/>
    </source>
</evidence>
<evidence type="ECO:0000256" key="9">
    <source>
        <dbReference type="PIRSR" id="PIRSR016262-2"/>
    </source>
</evidence>
<dbReference type="STRING" id="349064.SAMN05660429_00633"/>
<proteinExistence type="inferred from homology"/>
<dbReference type="GO" id="GO:0005737">
    <property type="term" value="C:cytoplasm"/>
    <property type="evidence" value="ECO:0007669"/>
    <property type="project" value="UniProtKB-SubCell"/>
</dbReference>
<gene>
    <name evidence="6" type="primary">lipB</name>
    <name evidence="12" type="ORF">SAMN05660429_00633</name>
</gene>
<dbReference type="FunFam" id="3.30.930.10:FF:000020">
    <property type="entry name" value="Octanoyltransferase"/>
    <property type="match status" value="1"/>
</dbReference>
<dbReference type="CDD" id="cd16444">
    <property type="entry name" value="LipB"/>
    <property type="match status" value="1"/>
</dbReference>
<dbReference type="UniPathway" id="UPA00538">
    <property type="reaction ID" value="UER00592"/>
</dbReference>
<feature type="binding site" evidence="6 9">
    <location>
        <begin position="158"/>
        <end position="160"/>
    </location>
    <ligand>
        <name>substrate</name>
    </ligand>
</feature>
<feature type="active site" description="Acyl-thioester intermediate" evidence="6 8">
    <location>
        <position position="189"/>
    </location>
</feature>
<comment type="function">
    <text evidence="5 6 7">Catalyzes the transfer of endogenously produced octanoic acid from octanoyl-acyl-carrier-protein onto the lipoyl domains of lipoate-dependent enzymes. Lipoyl-ACP can also act as a substrate although octanoyl-ACP is likely to be the physiological substrate.</text>
</comment>
<feature type="domain" description="BPL/LPL catalytic" evidence="11">
    <location>
        <begin position="52"/>
        <end position="227"/>
    </location>
</feature>
<dbReference type="EMBL" id="FOHK01000002">
    <property type="protein sequence ID" value="SES86864.1"/>
    <property type="molecule type" value="Genomic_DNA"/>
</dbReference>
<evidence type="ECO:0000256" key="2">
    <source>
        <dbReference type="ARBA" id="ARBA00022490"/>
    </source>
</evidence>
<sequence length="240" mass="26945">MGCNLGYHPLKLHDYNGLDIPLQNQLRVRQLGQADYTQVWHAMKQFTDERDENTVDEIWLVEHPPVFTQGQAGKEEHLLMTGDIPVVQVDRGGQVTYHGPGQQVVYFMIDIRRRNMGVRQLVSLIEQAIVDCLADYQVTAYPKADAPGVYVDDQKVASLGLRIRHGCSFHGLALNVNMDLEPFLRINPCGYAGLAMVQTTDLCALDTVEKAGEGLTKHLINLFDSEQVDYLTGLDEKYVS</sequence>
<keyword evidence="3 6" id="KW-0808">Transferase</keyword>
<dbReference type="HAMAP" id="MF_00013">
    <property type="entry name" value="LipB"/>
    <property type="match status" value="1"/>
</dbReference>
<protein>
    <recommendedName>
        <fullName evidence="6 7">Octanoyltransferase</fullName>
        <ecNumber evidence="6 7">2.3.1.181</ecNumber>
    </recommendedName>
    <alternativeName>
        <fullName evidence="6">Lipoate-protein ligase B</fullName>
    </alternativeName>
    <alternativeName>
        <fullName evidence="6">Lipoyl/octanoyl transferase</fullName>
    </alternativeName>
    <alternativeName>
        <fullName evidence="6">Octanoyl-[acyl-carrier-protein]-protein N-octanoyltransferase</fullName>
    </alternativeName>
</protein>
<keyword evidence="13" id="KW-1185">Reference proteome</keyword>
<dbReference type="Gene3D" id="3.30.930.10">
    <property type="entry name" value="Bira Bifunctional Protein, Domain 2"/>
    <property type="match status" value="1"/>
</dbReference>
<dbReference type="PIRSF" id="PIRSF016262">
    <property type="entry name" value="LPLase"/>
    <property type="match status" value="1"/>
</dbReference>
<evidence type="ECO:0000313" key="13">
    <source>
        <dbReference type="Proteomes" id="UP000199308"/>
    </source>
</evidence>
<dbReference type="EC" id="2.3.1.181" evidence="6 7"/>